<dbReference type="PANTHER" id="PTHR39474">
    <property type="entry name" value="UNNAMED PRODUCT"/>
    <property type="match status" value="1"/>
</dbReference>
<evidence type="ECO:0000313" key="2">
    <source>
        <dbReference type="EMBL" id="KAG2432020.1"/>
    </source>
</evidence>
<evidence type="ECO:0000313" key="3">
    <source>
        <dbReference type="Proteomes" id="UP000613740"/>
    </source>
</evidence>
<protein>
    <submittedName>
        <fullName evidence="2">Uncharacterized protein</fullName>
    </submittedName>
</protein>
<dbReference type="EMBL" id="JAEHOD010000069">
    <property type="protein sequence ID" value="KAG2432020.1"/>
    <property type="molecule type" value="Genomic_DNA"/>
</dbReference>
<dbReference type="Proteomes" id="UP000613740">
    <property type="component" value="Unassembled WGS sequence"/>
</dbReference>
<feature type="region of interest" description="Disordered" evidence="1">
    <location>
        <begin position="110"/>
        <end position="138"/>
    </location>
</feature>
<reference evidence="2" key="1">
    <citation type="journal article" date="2020" name="bioRxiv">
        <title>Comparative genomics of Chlamydomonas.</title>
        <authorList>
            <person name="Craig R.J."/>
            <person name="Hasan A.R."/>
            <person name="Ness R.W."/>
            <person name="Keightley P.D."/>
        </authorList>
    </citation>
    <scope>NUCLEOTIDE SEQUENCE</scope>
    <source>
        <strain evidence="2">CCAP 11/173</strain>
    </source>
</reference>
<feature type="region of interest" description="Disordered" evidence="1">
    <location>
        <begin position="1"/>
        <end position="55"/>
    </location>
</feature>
<organism evidence="2 3">
    <name type="scientific">Chlamydomonas schloesseri</name>
    <dbReference type="NCBI Taxonomy" id="2026947"/>
    <lineage>
        <taxon>Eukaryota</taxon>
        <taxon>Viridiplantae</taxon>
        <taxon>Chlorophyta</taxon>
        <taxon>core chlorophytes</taxon>
        <taxon>Chlorophyceae</taxon>
        <taxon>CS clade</taxon>
        <taxon>Chlamydomonadales</taxon>
        <taxon>Chlamydomonadaceae</taxon>
        <taxon>Chlamydomonas</taxon>
    </lineage>
</organism>
<accession>A0A835T5E4</accession>
<dbReference type="AlphaFoldDB" id="A0A835T5E4"/>
<dbReference type="OrthoDB" id="547549at2759"/>
<evidence type="ECO:0000256" key="1">
    <source>
        <dbReference type="SAM" id="MobiDB-lite"/>
    </source>
</evidence>
<gene>
    <name evidence="2" type="ORF">HYH02_013090</name>
</gene>
<keyword evidence="3" id="KW-1185">Reference proteome</keyword>
<feature type="compositionally biased region" description="Gly residues" evidence="1">
    <location>
        <begin position="46"/>
        <end position="55"/>
    </location>
</feature>
<comment type="caution">
    <text evidence="2">The sequence shown here is derived from an EMBL/GenBank/DDBJ whole genome shotgun (WGS) entry which is preliminary data.</text>
</comment>
<sequence>MQAAIAVDRALEAAPSRLPDSAESQGGSAKGAEEVLALPEPRTSVGTGGGGAGGVQTLTVGGGKITLDELGPAIVAEDGTLRRIANWAQLTERERQVALRRIGQRNQERIAALKQQQEQQEPEKDQQHQHQQQTREEL</sequence>
<dbReference type="PANTHER" id="PTHR39474:SF1">
    <property type="entry name" value="FUNGAL SPECIFIC TRANSCRIPTION FACTOR"/>
    <property type="match status" value="1"/>
</dbReference>
<feature type="compositionally biased region" description="Basic and acidic residues" evidence="1">
    <location>
        <begin position="121"/>
        <end position="138"/>
    </location>
</feature>
<name>A0A835T5E4_9CHLO</name>
<proteinExistence type="predicted"/>